<sequence length="89" mass="10022">MKEKERQLQLSFFKDILAVGLTCFIGTIIIPFFFAVVDNGSLTSGFKTIKVITPFFIVVIFFNLIVIVVGTLGTLIFRKMLEYGSHDGR</sequence>
<dbReference type="STRING" id="525365.HMPREF0548_0438"/>
<dbReference type="EMBL" id="ACGU01000016">
    <property type="protein sequence ID" value="EEJ72742.1"/>
    <property type="molecule type" value="Genomic_DNA"/>
</dbReference>
<evidence type="ECO:0000313" key="2">
    <source>
        <dbReference type="EMBL" id="EEJ72742.1"/>
    </source>
</evidence>
<feature type="transmembrane region" description="Helical" evidence="1">
    <location>
        <begin position="55"/>
        <end position="77"/>
    </location>
</feature>
<dbReference type="RefSeq" id="WP_007126626.1">
    <property type="nucleotide sequence ID" value="NZ_AZFO01000019.1"/>
</dbReference>
<dbReference type="PATRIC" id="fig|525365.8.peg.635"/>
<gene>
    <name evidence="2" type="ORF">HMPREF0548_0438</name>
</gene>
<evidence type="ECO:0000313" key="3">
    <source>
        <dbReference type="Proteomes" id="UP000005583"/>
    </source>
</evidence>
<keyword evidence="1" id="KW-1133">Transmembrane helix</keyword>
<dbReference type="HOGENOM" id="CLU_2450920_0_0_9"/>
<dbReference type="Proteomes" id="UP000005583">
    <property type="component" value="Unassembled WGS sequence"/>
</dbReference>
<organism evidence="2 3">
    <name type="scientific">Lactobacillus ultunensis DSM 16047</name>
    <dbReference type="NCBI Taxonomy" id="525365"/>
    <lineage>
        <taxon>Bacteria</taxon>
        <taxon>Bacillati</taxon>
        <taxon>Bacillota</taxon>
        <taxon>Bacilli</taxon>
        <taxon>Lactobacillales</taxon>
        <taxon>Lactobacillaceae</taxon>
        <taxon>Lactobacillus</taxon>
    </lineage>
</organism>
<feature type="transmembrane region" description="Helical" evidence="1">
    <location>
        <begin position="12"/>
        <end position="35"/>
    </location>
</feature>
<name>C2EL92_9LACO</name>
<evidence type="ECO:0000256" key="1">
    <source>
        <dbReference type="SAM" id="Phobius"/>
    </source>
</evidence>
<accession>C2EL92</accession>
<keyword evidence="3" id="KW-1185">Reference proteome</keyword>
<keyword evidence="1" id="KW-0472">Membrane</keyword>
<comment type="caution">
    <text evidence="2">The sequence shown here is derived from an EMBL/GenBank/DDBJ whole genome shotgun (WGS) entry which is preliminary data.</text>
</comment>
<keyword evidence="1" id="KW-0812">Transmembrane</keyword>
<proteinExistence type="predicted"/>
<protein>
    <submittedName>
        <fullName evidence="2">Uncharacterized protein</fullName>
    </submittedName>
</protein>
<dbReference type="AlphaFoldDB" id="C2EL92"/>
<reference evidence="2 3" key="1">
    <citation type="submission" date="2009-01" db="EMBL/GenBank/DDBJ databases">
        <authorList>
            <person name="Qin X."/>
            <person name="Bachman B."/>
            <person name="Battles P."/>
            <person name="Bell A."/>
            <person name="Bess C."/>
            <person name="Bickham C."/>
            <person name="Chaboub L."/>
            <person name="Chen D."/>
            <person name="Coyle M."/>
            <person name="Deiros D.R."/>
            <person name="Dinh H."/>
            <person name="Forbes L."/>
            <person name="Fowler G."/>
            <person name="Francisco L."/>
            <person name="Fu Q."/>
            <person name="Gubbala S."/>
            <person name="Hale W."/>
            <person name="Han Y."/>
            <person name="Hemphill L."/>
            <person name="Highlander S.K."/>
            <person name="Hirani K."/>
            <person name="Hogues M."/>
            <person name="Jackson L."/>
            <person name="Jakkamsetti A."/>
            <person name="Javaid M."/>
            <person name="Jiang H."/>
            <person name="Korchina V."/>
            <person name="Kovar C."/>
            <person name="Lara F."/>
            <person name="Lee S."/>
            <person name="Mata R."/>
            <person name="Mathew T."/>
            <person name="Moen C."/>
            <person name="Morales K."/>
            <person name="Munidasa M."/>
            <person name="Nazareth L."/>
            <person name="Ngo R."/>
            <person name="Nguyen L."/>
            <person name="Okwuonu G."/>
            <person name="Ongeri F."/>
            <person name="Patil S."/>
            <person name="Petrosino J."/>
            <person name="Pham C."/>
            <person name="Pham P."/>
            <person name="Pu L.-L."/>
            <person name="Puazo M."/>
            <person name="Raj R."/>
            <person name="Reid J."/>
            <person name="Rouhana J."/>
            <person name="Saada N."/>
            <person name="Shang Y."/>
            <person name="Simmons D."/>
            <person name="Thornton R."/>
            <person name="Warren J."/>
            <person name="Weissenberger G."/>
            <person name="Zhang J."/>
            <person name="Zhang L."/>
            <person name="Zhou C."/>
            <person name="Zhu D."/>
            <person name="Muzny D."/>
            <person name="Worley K."/>
            <person name="Gibbs R."/>
        </authorList>
    </citation>
    <scope>NUCLEOTIDE SEQUENCE [LARGE SCALE GENOMIC DNA]</scope>
    <source>
        <strain evidence="2 3">DSM 16047</strain>
    </source>
</reference>